<accession>A0ACB0ISV1</accession>
<dbReference type="EMBL" id="CASHSV030000002">
    <property type="protein sequence ID" value="CAJ2635654.1"/>
    <property type="molecule type" value="Genomic_DNA"/>
</dbReference>
<gene>
    <name evidence="1" type="ORF">MILVUS5_LOCUS6300</name>
</gene>
<protein>
    <submittedName>
        <fullName evidence="1">Uncharacterized protein</fullName>
    </submittedName>
</protein>
<keyword evidence="2" id="KW-1185">Reference proteome</keyword>
<evidence type="ECO:0000313" key="2">
    <source>
        <dbReference type="Proteomes" id="UP001177021"/>
    </source>
</evidence>
<name>A0ACB0ISV1_TRIPR</name>
<organism evidence="1 2">
    <name type="scientific">Trifolium pratense</name>
    <name type="common">Red clover</name>
    <dbReference type="NCBI Taxonomy" id="57577"/>
    <lineage>
        <taxon>Eukaryota</taxon>
        <taxon>Viridiplantae</taxon>
        <taxon>Streptophyta</taxon>
        <taxon>Embryophyta</taxon>
        <taxon>Tracheophyta</taxon>
        <taxon>Spermatophyta</taxon>
        <taxon>Magnoliopsida</taxon>
        <taxon>eudicotyledons</taxon>
        <taxon>Gunneridae</taxon>
        <taxon>Pentapetalae</taxon>
        <taxon>rosids</taxon>
        <taxon>fabids</taxon>
        <taxon>Fabales</taxon>
        <taxon>Fabaceae</taxon>
        <taxon>Papilionoideae</taxon>
        <taxon>50 kb inversion clade</taxon>
        <taxon>NPAAA clade</taxon>
        <taxon>Hologalegina</taxon>
        <taxon>IRL clade</taxon>
        <taxon>Trifolieae</taxon>
        <taxon>Trifolium</taxon>
    </lineage>
</organism>
<dbReference type="Proteomes" id="UP001177021">
    <property type="component" value="Unassembled WGS sequence"/>
</dbReference>
<evidence type="ECO:0000313" key="1">
    <source>
        <dbReference type="EMBL" id="CAJ2635654.1"/>
    </source>
</evidence>
<comment type="caution">
    <text evidence="1">The sequence shown here is derived from an EMBL/GenBank/DDBJ whole genome shotgun (WGS) entry which is preliminary data.</text>
</comment>
<proteinExistence type="predicted"/>
<reference evidence="1" key="1">
    <citation type="submission" date="2023-10" db="EMBL/GenBank/DDBJ databases">
        <authorList>
            <person name="Rodriguez Cubillos JULIANA M."/>
            <person name="De Vega J."/>
        </authorList>
    </citation>
    <scope>NUCLEOTIDE SEQUENCE</scope>
</reference>
<sequence length="419" mass="46645">MPLQLISAPPSKELCWMYLTPKCLSHARRNAPMKSLPPKPPDWTYRAMLNPPQPPDSTRCVVATRFVYHMKSWYSAYIIVIGTLGNIKNEELGTMLVLYDENGCGYMNLKGVEIELYPDYFTVVYGIIKLIEALLLATEVLSKIDSQYNHFCVIGEHRIAQDNLAITKGADKNISMGEIITTLAIAQGKYVGIVLFNAPPSGLELEFDFHANVGTSTFPHDPYFNDVVSALGVPRAMLNVVVVGIVYHMLLVSTKGGKATLSKDAHIPYGSHHRFSTIIQPRNSHNSINGHILFQPVLVCGNQLNIQDMPSLWLPRSFSEYANSPWPQIVQLVDVSVWVAAVLDSCPKVTNGFTTTCSAYNMVLPMSVAEYLQMTPNGRHSKKWDPGGGGVAYFSFQRKSLHKMLKELITYLKKGYGTN</sequence>